<sequence length="19" mass="2227">MVPLERLTYLHTFYICVGA</sequence>
<accession>A0A0E9U288</accession>
<dbReference type="AlphaFoldDB" id="A0A0E9U288"/>
<proteinExistence type="predicted"/>
<reference evidence="1" key="1">
    <citation type="submission" date="2014-11" db="EMBL/GenBank/DDBJ databases">
        <authorList>
            <person name="Amaro Gonzalez C."/>
        </authorList>
    </citation>
    <scope>NUCLEOTIDE SEQUENCE</scope>
</reference>
<protein>
    <submittedName>
        <fullName evidence="1">Uncharacterized protein</fullName>
    </submittedName>
</protein>
<dbReference type="EMBL" id="GBXM01048661">
    <property type="protein sequence ID" value="JAH59916.1"/>
    <property type="molecule type" value="Transcribed_RNA"/>
</dbReference>
<evidence type="ECO:0000313" key="1">
    <source>
        <dbReference type="EMBL" id="JAH59916.1"/>
    </source>
</evidence>
<organism evidence="1">
    <name type="scientific">Anguilla anguilla</name>
    <name type="common">European freshwater eel</name>
    <name type="synonym">Muraena anguilla</name>
    <dbReference type="NCBI Taxonomy" id="7936"/>
    <lineage>
        <taxon>Eukaryota</taxon>
        <taxon>Metazoa</taxon>
        <taxon>Chordata</taxon>
        <taxon>Craniata</taxon>
        <taxon>Vertebrata</taxon>
        <taxon>Euteleostomi</taxon>
        <taxon>Actinopterygii</taxon>
        <taxon>Neopterygii</taxon>
        <taxon>Teleostei</taxon>
        <taxon>Anguilliformes</taxon>
        <taxon>Anguillidae</taxon>
        <taxon>Anguilla</taxon>
    </lineage>
</organism>
<reference evidence="1" key="2">
    <citation type="journal article" date="2015" name="Fish Shellfish Immunol.">
        <title>Early steps in the European eel (Anguilla anguilla)-Vibrio vulnificus interaction in the gills: Role of the RtxA13 toxin.</title>
        <authorList>
            <person name="Callol A."/>
            <person name="Pajuelo D."/>
            <person name="Ebbesson L."/>
            <person name="Teles M."/>
            <person name="MacKenzie S."/>
            <person name="Amaro C."/>
        </authorList>
    </citation>
    <scope>NUCLEOTIDE SEQUENCE</scope>
</reference>
<name>A0A0E9U288_ANGAN</name>